<sequence length="122" mass="14450">MLDNNKCILTYRIPQKELNTLQIEEIKIIEISPEIVEMKIIDILEGFRFPTFNPYPIREKVILFNNFSDRELKSTIKDIRKNTKDGLLAVVTPTSIEWKFNDLVKHLVEEKEWFLNQQKGSL</sequence>
<evidence type="ECO:0000313" key="3">
    <source>
        <dbReference type="Proteomes" id="UP000280586"/>
    </source>
</evidence>
<dbReference type="Proteomes" id="UP001055437">
    <property type="component" value="Chromosome"/>
</dbReference>
<evidence type="ECO:0000313" key="2">
    <source>
        <dbReference type="EMBL" id="USS00985.1"/>
    </source>
</evidence>
<dbReference type="InterPro" id="IPR016621">
    <property type="entry name" value="UCP014543"/>
</dbReference>
<dbReference type="Proteomes" id="UP000280586">
    <property type="component" value="Chromosome"/>
</dbReference>
<dbReference type="RefSeq" id="WP_066675965.1">
    <property type="nucleotide sequence ID" value="NZ_CABMIZ010000012.1"/>
</dbReference>
<keyword evidence="4" id="KW-1185">Reference proteome</keyword>
<dbReference type="EMBL" id="CP099799">
    <property type="protein sequence ID" value="USS00985.1"/>
    <property type="molecule type" value="Genomic_DNA"/>
</dbReference>
<dbReference type="GeneID" id="303560635"/>
<dbReference type="KEGG" id="csep:CP523_08110"/>
<dbReference type="Pfam" id="PF12646">
    <property type="entry name" value="DUF3783"/>
    <property type="match status" value="1"/>
</dbReference>
<organism evidence="1 3">
    <name type="scientific">Clostridium septicum</name>
    <dbReference type="NCBI Taxonomy" id="1504"/>
    <lineage>
        <taxon>Bacteria</taxon>
        <taxon>Bacillati</taxon>
        <taxon>Bacillota</taxon>
        <taxon>Clostridia</taxon>
        <taxon>Eubacteriales</taxon>
        <taxon>Clostridiaceae</taxon>
        <taxon>Clostridium</taxon>
    </lineage>
</organism>
<reference evidence="2" key="2">
    <citation type="submission" date="2022-06" db="EMBL/GenBank/DDBJ databases">
        <authorList>
            <person name="Holder M.E."/>
            <person name="Ajami N.J."/>
            <person name="Petrosino J.F."/>
        </authorList>
    </citation>
    <scope>NUCLEOTIDE SEQUENCE</scope>
    <source>
        <strain evidence="2">RMA 8861</strain>
    </source>
</reference>
<dbReference type="AlphaFoldDB" id="A0A9N7PKS4"/>
<name>A0A9N7PKS4_CLOSE</name>
<reference evidence="1 3" key="1">
    <citation type="submission" date="2017-09" db="EMBL/GenBank/DDBJ databases">
        <authorList>
            <person name="Thomas P."/>
            <person name="Seyboldt C."/>
        </authorList>
    </citation>
    <scope>NUCLEOTIDE SEQUENCE [LARGE SCALE GENOMIC DNA]</scope>
    <source>
        <strain evidence="1 3">DSM 7534</strain>
    </source>
</reference>
<dbReference type="EMBL" id="CP023671">
    <property type="protein sequence ID" value="AYE34392.1"/>
    <property type="molecule type" value="Genomic_DNA"/>
</dbReference>
<gene>
    <name evidence="1" type="ORF">CP523_08110</name>
    <name evidence="2" type="ORF">NH397_00445</name>
</gene>
<proteinExistence type="predicted"/>
<evidence type="ECO:0000313" key="1">
    <source>
        <dbReference type="EMBL" id="AYE34392.1"/>
    </source>
</evidence>
<accession>A0A9N7PKS4</accession>
<dbReference type="PIRSF" id="PIRSF014543">
    <property type="entry name" value="UCP014543"/>
    <property type="match status" value="1"/>
</dbReference>
<evidence type="ECO:0000313" key="4">
    <source>
        <dbReference type="Proteomes" id="UP001055437"/>
    </source>
</evidence>
<protein>
    <submittedName>
        <fullName evidence="1">DUF3783 domain-containing protein</fullName>
    </submittedName>
</protein>
<dbReference type="OrthoDB" id="2053609at2"/>